<dbReference type="InterPro" id="IPR036047">
    <property type="entry name" value="F-box-like_dom_sf"/>
</dbReference>
<evidence type="ECO:0000259" key="1">
    <source>
        <dbReference type="Pfam" id="PF00646"/>
    </source>
</evidence>
<feature type="domain" description="F-box associated beta-propeller type 1" evidence="2">
    <location>
        <begin position="156"/>
        <end position="283"/>
    </location>
</feature>
<sequence>MQRLCKTGSYVPEMMELEILSKLPVKSFIRFFRCICKALSPSFQNALFITEHHHNHLRNNLNLLLKRCYVLSKTGIFVPEMLKFEILSKLPVKSLTRFKLVCRDWSSSFHTKLFITKHHQNNLRNNHLNLLLKRSHGNTHDDIYYFSQLSTEKGQNFSVALWNPSTRELKTLSQSSVQRPPNLGYTAFGLCFGFGYDPQTDDYKIVRFVVNYVVDDGYEDSTQVELYSLKSDSMTEIVVPYEGPYGGVVFNTYVNEFYYWQALGDSGELVLAFDMADEKFSTLPMTEFFSGELV</sequence>
<dbReference type="EMBL" id="VEPZ02001032">
    <property type="protein sequence ID" value="KAE8700077.1"/>
    <property type="molecule type" value="Genomic_DNA"/>
</dbReference>
<evidence type="ECO:0000313" key="3">
    <source>
        <dbReference type="EMBL" id="KAE8700077.1"/>
    </source>
</evidence>
<dbReference type="Gene3D" id="1.20.1280.50">
    <property type="match status" value="1"/>
</dbReference>
<dbReference type="NCBIfam" id="TIGR01640">
    <property type="entry name" value="F_box_assoc_1"/>
    <property type="match status" value="1"/>
</dbReference>
<protein>
    <submittedName>
        <fullName evidence="3">Uncharacterized protein</fullName>
    </submittedName>
</protein>
<gene>
    <name evidence="3" type="ORF">F3Y22_tig00110562pilonHSYRG00051</name>
</gene>
<keyword evidence="4" id="KW-1185">Reference proteome</keyword>
<dbReference type="Pfam" id="PF00646">
    <property type="entry name" value="F-box"/>
    <property type="match status" value="1"/>
</dbReference>
<comment type="caution">
    <text evidence="3">The sequence shown here is derived from an EMBL/GenBank/DDBJ whole genome shotgun (WGS) entry which is preliminary data.</text>
</comment>
<dbReference type="PANTHER" id="PTHR31111">
    <property type="entry name" value="BNAA05G37150D PROTEIN-RELATED"/>
    <property type="match status" value="1"/>
</dbReference>
<dbReference type="AlphaFoldDB" id="A0A6A3A8D9"/>
<reference evidence="3" key="1">
    <citation type="submission" date="2019-09" db="EMBL/GenBank/DDBJ databases">
        <title>Draft genome information of white flower Hibiscus syriacus.</title>
        <authorList>
            <person name="Kim Y.-M."/>
        </authorList>
    </citation>
    <scope>NUCLEOTIDE SEQUENCE [LARGE SCALE GENOMIC DNA]</scope>
    <source>
        <strain evidence="3">YM2019G1</strain>
    </source>
</reference>
<proteinExistence type="predicted"/>
<feature type="domain" description="F-box" evidence="1">
    <location>
        <begin position="84"/>
        <end position="112"/>
    </location>
</feature>
<evidence type="ECO:0000313" key="4">
    <source>
        <dbReference type="Proteomes" id="UP000436088"/>
    </source>
</evidence>
<dbReference type="InterPro" id="IPR001810">
    <property type="entry name" value="F-box_dom"/>
</dbReference>
<name>A0A6A3A8D9_HIBSY</name>
<evidence type="ECO:0000259" key="2">
    <source>
        <dbReference type="Pfam" id="PF07734"/>
    </source>
</evidence>
<dbReference type="InterPro" id="IPR006527">
    <property type="entry name" value="F-box-assoc_dom_typ1"/>
</dbReference>
<dbReference type="InterPro" id="IPR017451">
    <property type="entry name" value="F-box-assoc_interact_dom"/>
</dbReference>
<accession>A0A6A3A8D9</accession>
<dbReference type="Proteomes" id="UP000436088">
    <property type="component" value="Unassembled WGS sequence"/>
</dbReference>
<organism evidence="3 4">
    <name type="scientific">Hibiscus syriacus</name>
    <name type="common">Rose of Sharon</name>
    <dbReference type="NCBI Taxonomy" id="106335"/>
    <lineage>
        <taxon>Eukaryota</taxon>
        <taxon>Viridiplantae</taxon>
        <taxon>Streptophyta</taxon>
        <taxon>Embryophyta</taxon>
        <taxon>Tracheophyta</taxon>
        <taxon>Spermatophyta</taxon>
        <taxon>Magnoliopsida</taxon>
        <taxon>eudicotyledons</taxon>
        <taxon>Gunneridae</taxon>
        <taxon>Pentapetalae</taxon>
        <taxon>rosids</taxon>
        <taxon>malvids</taxon>
        <taxon>Malvales</taxon>
        <taxon>Malvaceae</taxon>
        <taxon>Malvoideae</taxon>
        <taxon>Hibiscus</taxon>
    </lineage>
</organism>
<dbReference type="PANTHER" id="PTHR31111:SF136">
    <property type="entry name" value="F-BOX ASSOCIATED DOMAIN-CONTAINING PROTEIN"/>
    <property type="match status" value="1"/>
</dbReference>
<dbReference type="SUPFAM" id="SSF81383">
    <property type="entry name" value="F-box domain"/>
    <property type="match status" value="1"/>
</dbReference>
<dbReference type="Pfam" id="PF07734">
    <property type="entry name" value="FBA_1"/>
    <property type="match status" value="1"/>
</dbReference>